<feature type="domain" description="Solute-binding protein family 5" evidence="6">
    <location>
        <begin position="90"/>
        <end position="476"/>
    </location>
</feature>
<reference evidence="7 8" key="1">
    <citation type="journal article" date="2014" name="BMC Genomics">
        <title>Comparison of environmental and isolate Sulfobacillus genomes reveals diverse carbon, sulfur, nitrogen, and hydrogen metabolisms.</title>
        <authorList>
            <person name="Justice N.B."/>
            <person name="Norman A."/>
            <person name="Brown C.T."/>
            <person name="Singh A."/>
            <person name="Thomas B.C."/>
            <person name="Banfield J.F."/>
        </authorList>
    </citation>
    <scope>NUCLEOTIDE SEQUENCE [LARGE SCALE GENOMIC DNA]</scope>
    <source>
        <strain evidence="7">AMDSBA3</strain>
    </source>
</reference>
<accession>A0A2T2WDR7</accession>
<dbReference type="PANTHER" id="PTHR30290:SF10">
    <property type="entry name" value="PERIPLASMIC OLIGOPEPTIDE-BINDING PROTEIN-RELATED"/>
    <property type="match status" value="1"/>
</dbReference>
<dbReference type="PANTHER" id="PTHR30290">
    <property type="entry name" value="PERIPLASMIC BINDING COMPONENT OF ABC TRANSPORTER"/>
    <property type="match status" value="1"/>
</dbReference>
<evidence type="ECO:0000259" key="6">
    <source>
        <dbReference type="Pfam" id="PF00496"/>
    </source>
</evidence>
<gene>
    <name evidence="7" type="ORF">C7B45_15300</name>
</gene>
<dbReference type="EMBL" id="PXYV01000066">
    <property type="protein sequence ID" value="PSR20376.1"/>
    <property type="molecule type" value="Genomic_DNA"/>
</dbReference>
<evidence type="ECO:0000313" key="7">
    <source>
        <dbReference type="EMBL" id="PSR20376.1"/>
    </source>
</evidence>
<feature type="signal peptide" evidence="5">
    <location>
        <begin position="1"/>
        <end position="29"/>
    </location>
</feature>
<comment type="caution">
    <text evidence="7">The sequence shown here is derived from an EMBL/GenBank/DDBJ whole genome shotgun (WGS) entry which is preliminary data.</text>
</comment>
<protein>
    <submittedName>
        <fullName evidence="7">ABC transporter substrate-binding protein</fullName>
    </submittedName>
</protein>
<dbReference type="Pfam" id="PF00496">
    <property type="entry name" value="SBP_bac_5"/>
    <property type="match status" value="1"/>
</dbReference>
<dbReference type="InterPro" id="IPR000914">
    <property type="entry name" value="SBP_5_dom"/>
</dbReference>
<name>A0A2T2WDR7_9FIRM</name>
<dbReference type="Gene3D" id="3.10.105.10">
    <property type="entry name" value="Dipeptide-binding Protein, Domain 3"/>
    <property type="match status" value="1"/>
</dbReference>
<comment type="similarity">
    <text evidence="2">Belongs to the bacterial solute-binding protein 5 family.</text>
</comment>
<dbReference type="Gene3D" id="3.40.190.10">
    <property type="entry name" value="Periplasmic binding protein-like II"/>
    <property type="match status" value="1"/>
</dbReference>
<dbReference type="GO" id="GO:1904680">
    <property type="term" value="F:peptide transmembrane transporter activity"/>
    <property type="evidence" value="ECO:0007669"/>
    <property type="project" value="TreeGrafter"/>
</dbReference>
<dbReference type="InterPro" id="IPR030678">
    <property type="entry name" value="Peptide/Ni-bd"/>
</dbReference>
<sequence length="513" mass="55576">MRNKWMWPGVAVLGLSVAAVGLGSGSAIAASGRLAGGTAVIATSPGLGSNWFFPMNPIQADTDINLQVQALMYKPLLDITPTDGIDLARSLASRISANSTGTRYVIALNPKWRWSNGAPVTAQDVVFTWTIMKAASAENAPWVFAGSGFGGIPTRVRSVVAQGAHKVVVTLTKPSNQVWFEHNALAQISPVPEFVWDKYPHNMTKELSWIESLANSPGNPVYQIVDGPYRPAKYVVNSYWSFVANPHYDGHRSTLKGIIFEYETSDAAEFAALKSGTVNLGYVPDSLLGSDRLLRADVLTPQYTFGFNFIHPNFSPLAPDHIGPILAKLYVRQALQMGIDQTGILHTLYHGLGVPEDSPVPDEPHTIFFDPALKAAPYAFNVARGKKLLETHGWHLVRGVMTRNGQKLSFPVTYIAGSQTSTDVAELIKSDWGREGVDVTLQSLPASTFFADVTIKNPSDWAMALGGGWTYEPDYYPTGGGLFMTGAPVNKGSNSFLKYCIHLSNDVRSGDGS</sequence>
<organism evidence="7 8">
    <name type="scientific">Sulfobacillus acidophilus</name>
    <dbReference type="NCBI Taxonomy" id="53633"/>
    <lineage>
        <taxon>Bacteria</taxon>
        <taxon>Bacillati</taxon>
        <taxon>Bacillota</taxon>
        <taxon>Clostridia</taxon>
        <taxon>Eubacteriales</taxon>
        <taxon>Clostridiales Family XVII. Incertae Sedis</taxon>
        <taxon>Sulfobacillus</taxon>
    </lineage>
</organism>
<dbReference type="GO" id="GO:0043190">
    <property type="term" value="C:ATP-binding cassette (ABC) transporter complex"/>
    <property type="evidence" value="ECO:0007669"/>
    <property type="project" value="InterPro"/>
</dbReference>
<evidence type="ECO:0000256" key="4">
    <source>
        <dbReference type="ARBA" id="ARBA00022729"/>
    </source>
</evidence>
<dbReference type="GO" id="GO:0030313">
    <property type="term" value="C:cell envelope"/>
    <property type="evidence" value="ECO:0007669"/>
    <property type="project" value="UniProtKB-SubCell"/>
</dbReference>
<keyword evidence="3" id="KW-0813">Transport</keyword>
<keyword evidence="4 5" id="KW-0732">Signal</keyword>
<dbReference type="PIRSF" id="PIRSF002741">
    <property type="entry name" value="MppA"/>
    <property type="match status" value="1"/>
</dbReference>
<feature type="chain" id="PRO_5015448984" evidence="5">
    <location>
        <begin position="30"/>
        <end position="513"/>
    </location>
</feature>
<evidence type="ECO:0000256" key="2">
    <source>
        <dbReference type="ARBA" id="ARBA00005695"/>
    </source>
</evidence>
<dbReference type="InterPro" id="IPR039424">
    <property type="entry name" value="SBP_5"/>
</dbReference>
<evidence type="ECO:0000256" key="1">
    <source>
        <dbReference type="ARBA" id="ARBA00004196"/>
    </source>
</evidence>
<dbReference type="CDD" id="cd08513">
    <property type="entry name" value="PBP2_thermophilic_Hb8_like"/>
    <property type="match status" value="1"/>
</dbReference>
<dbReference type="Proteomes" id="UP000241848">
    <property type="component" value="Unassembled WGS sequence"/>
</dbReference>
<proteinExistence type="inferred from homology"/>
<comment type="subcellular location">
    <subcellularLocation>
        <location evidence="1">Cell envelope</location>
    </subcellularLocation>
</comment>
<dbReference type="AlphaFoldDB" id="A0A2T2WDR7"/>
<evidence type="ECO:0000313" key="8">
    <source>
        <dbReference type="Proteomes" id="UP000241848"/>
    </source>
</evidence>
<dbReference type="GO" id="GO:0015833">
    <property type="term" value="P:peptide transport"/>
    <property type="evidence" value="ECO:0007669"/>
    <property type="project" value="TreeGrafter"/>
</dbReference>
<evidence type="ECO:0000256" key="5">
    <source>
        <dbReference type="SAM" id="SignalP"/>
    </source>
</evidence>
<dbReference type="SUPFAM" id="SSF53850">
    <property type="entry name" value="Periplasmic binding protein-like II"/>
    <property type="match status" value="1"/>
</dbReference>
<dbReference type="GO" id="GO:0042597">
    <property type="term" value="C:periplasmic space"/>
    <property type="evidence" value="ECO:0007669"/>
    <property type="project" value="UniProtKB-ARBA"/>
</dbReference>
<evidence type="ECO:0000256" key="3">
    <source>
        <dbReference type="ARBA" id="ARBA00022448"/>
    </source>
</evidence>